<protein>
    <submittedName>
        <fullName evidence="6">Cold shock domain-containing protein</fullName>
    </submittedName>
</protein>
<evidence type="ECO:0000256" key="1">
    <source>
        <dbReference type="ARBA" id="ARBA00004496"/>
    </source>
</evidence>
<dbReference type="AlphaFoldDB" id="A0AA96F1U9"/>
<evidence type="ECO:0000256" key="3">
    <source>
        <dbReference type="RuleBase" id="RU000408"/>
    </source>
</evidence>
<sequence>MNEGKIKFFNEAKGFGFITPADGSSDVFVHATSLNGQVRENDNVTYDLEEGRKGIVAVNVTVV</sequence>
<accession>A0AA96EWX2</accession>
<dbReference type="GO" id="GO:0005829">
    <property type="term" value="C:cytosol"/>
    <property type="evidence" value="ECO:0007669"/>
    <property type="project" value="UniProtKB-ARBA"/>
</dbReference>
<dbReference type="RefSeq" id="WP_313322352.1">
    <property type="nucleotide sequence ID" value="NZ_CP134878.1"/>
</dbReference>
<feature type="domain" description="CSD" evidence="4">
    <location>
        <begin position="1"/>
        <end position="62"/>
    </location>
</feature>
<dbReference type="PROSITE" id="PS00352">
    <property type="entry name" value="CSD_1"/>
    <property type="match status" value="1"/>
</dbReference>
<proteinExistence type="predicted"/>
<dbReference type="Gene3D" id="2.40.50.140">
    <property type="entry name" value="Nucleic acid-binding proteins"/>
    <property type="match status" value="1"/>
</dbReference>
<reference evidence="6 7" key="1">
    <citation type="submission" date="2023-09" db="EMBL/GenBank/DDBJ databases">
        <title>Flavobacterium sp. a novel bacteria isolate from Pepper rhizosphere.</title>
        <authorList>
            <person name="Peng Y."/>
            <person name="Lee J."/>
        </authorList>
    </citation>
    <scope>NUCLEOTIDE SEQUENCE [LARGE SCALE GENOMIC DNA]</scope>
    <source>
        <strain evidence="5">PMR2A8</strain>
        <strain evidence="6 7">PMTSA4</strain>
    </source>
</reference>
<dbReference type="EMBL" id="CP134878">
    <property type="protein sequence ID" value="WNM18437.1"/>
    <property type="molecule type" value="Genomic_DNA"/>
</dbReference>
<dbReference type="InterPro" id="IPR019844">
    <property type="entry name" value="CSD_CS"/>
</dbReference>
<dbReference type="GO" id="GO:0003676">
    <property type="term" value="F:nucleic acid binding"/>
    <property type="evidence" value="ECO:0007669"/>
    <property type="project" value="InterPro"/>
</dbReference>
<dbReference type="InterPro" id="IPR050181">
    <property type="entry name" value="Cold_shock_domain"/>
</dbReference>
<dbReference type="InterPro" id="IPR011129">
    <property type="entry name" value="CSD"/>
</dbReference>
<dbReference type="InterPro" id="IPR012340">
    <property type="entry name" value="NA-bd_OB-fold"/>
</dbReference>
<dbReference type="CDD" id="cd04458">
    <property type="entry name" value="CSP_CDS"/>
    <property type="match status" value="1"/>
</dbReference>
<evidence type="ECO:0000313" key="6">
    <source>
        <dbReference type="EMBL" id="WNM22488.1"/>
    </source>
</evidence>
<dbReference type="InterPro" id="IPR012156">
    <property type="entry name" value="Cold_shock_CspA"/>
</dbReference>
<comment type="subcellular location">
    <subcellularLocation>
        <location evidence="1 3">Cytoplasm</location>
    </subcellularLocation>
</comment>
<keyword evidence="2" id="KW-0963">Cytoplasm</keyword>
<evidence type="ECO:0000313" key="7">
    <source>
        <dbReference type="Proteomes" id="UP001304515"/>
    </source>
</evidence>
<dbReference type="InterPro" id="IPR002059">
    <property type="entry name" value="CSP_DNA-bd"/>
</dbReference>
<dbReference type="SMART" id="SM00357">
    <property type="entry name" value="CSP"/>
    <property type="match status" value="1"/>
</dbReference>
<dbReference type="PROSITE" id="PS51857">
    <property type="entry name" value="CSD_2"/>
    <property type="match status" value="1"/>
</dbReference>
<accession>A0AA96F1U9</accession>
<dbReference type="KEGG" id="fcj:RN605_03785"/>
<organism evidence="6 7">
    <name type="scientific">Flavobacterium capsici</name>
    <dbReference type="NCBI Taxonomy" id="3075618"/>
    <lineage>
        <taxon>Bacteria</taxon>
        <taxon>Pseudomonadati</taxon>
        <taxon>Bacteroidota</taxon>
        <taxon>Flavobacteriia</taxon>
        <taxon>Flavobacteriales</taxon>
        <taxon>Flavobacteriaceae</taxon>
        <taxon>Flavobacterium</taxon>
    </lineage>
</organism>
<dbReference type="SUPFAM" id="SSF50249">
    <property type="entry name" value="Nucleic acid-binding proteins"/>
    <property type="match status" value="1"/>
</dbReference>
<name>A0AA96F1U9_9FLAO</name>
<gene>
    <name evidence="6" type="ORF">RN605_03785</name>
    <name evidence="5" type="ORF">RN608_10485</name>
</gene>
<dbReference type="PIRSF" id="PIRSF002599">
    <property type="entry name" value="Cold_shock_A"/>
    <property type="match status" value="1"/>
</dbReference>
<dbReference type="EMBL" id="CP134890">
    <property type="protein sequence ID" value="WNM22488.1"/>
    <property type="molecule type" value="Genomic_DNA"/>
</dbReference>
<evidence type="ECO:0000256" key="2">
    <source>
        <dbReference type="ARBA" id="ARBA00022490"/>
    </source>
</evidence>
<dbReference type="PANTHER" id="PTHR11544">
    <property type="entry name" value="COLD SHOCK DOMAIN CONTAINING PROTEINS"/>
    <property type="match status" value="1"/>
</dbReference>
<evidence type="ECO:0000313" key="5">
    <source>
        <dbReference type="EMBL" id="WNM18437.1"/>
    </source>
</evidence>
<dbReference type="Proteomes" id="UP001304515">
    <property type="component" value="Chromosome"/>
</dbReference>
<evidence type="ECO:0000259" key="4">
    <source>
        <dbReference type="PROSITE" id="PS51857"/>
    </source>
</evidence>
<dbReference type="Pfam" id="PF00313">
    <property type="entry name" value="CSD"/>
    <property type="match status" value="1"/>
</dbReference>
<keyword evidence="7" id="KW-1185">Reference proteome</keyword>
<dbReference type="PRINTS" id="PR00050">
    <property type="entry name" value="COLDSHOCK"/>
</dbReference>